<dbReference type="RefSeq" id="XP_001010916.2">
    <property type="nucleotide sequence ID" value="XM_001010916.2"/>
</dbReference>
<protein>
    <submittedName>
        <fullName evidence="2">Uncharacterized protein</fullName>
    </submittedName>
</protein>
<gene>
    <name evidence="2" type="ORF">TTHERM_01094840</name>
</gene>
<dbReference type="Proteomes" id="UP000009168">
    <property type="component" value="Unassembled WGS sequence"/>
</dbReference>
<dbReference type="HOGENOM" id="CLU_409125_0_0_1"/>
<name>Q22ZH6_TETTS</name>
<sequence length="598" mass="70011">MDVQKQMQSNNTLQIDQKQKTSIICGKTYTRVEATYRSFVSYIKNEAQVKKIIERLKKLEKFDNFYKYSYAYRYQVKDKTKDQIEEEVNSQQQAQIQKSVKECFVDEQGLQTVGEQLLNLLHKNSLENILIISAVDKRDILLDLNQQNLSFMVDKAEELLSQIFEASDASCKKNQSLIAKKSNNSPIRTKEFKLPLVENQALQTNQNSQRNQFSPSTDSIQQCFRDSFVKGRINYVFQNGKPAFLAKKIKGEKEPNLKSFKPSFLEKQFQSQLTNYALEMQEIISSFTQQSYMNMRFSILYDDTPAINRLLSVLKIIFDLKNEKELGHQQGDLEKKLFNLTVERLNQHKIMQIKELMIKDDVLSVKKLKDENKYLASVLQLVLILIKSYDALEKLKDMQVFHEKVDETNRKSSNDSQNGYNPSIQIYSEFLDRPFIPRNIQTNHIRNSFKEIKNLEKNIKKLNFTPNNYKVHSISGSCNSSPRDRYHPTAQSVNNYRILSKAPQTHRNVFSQQTEMVEQSLDSARLPKNVNTSLNTSQYLNSQVNEMNQYKHEEKNNINNKSDVMKDHLPKLQKQQQQDRNQFNMRRPISLHSEIKKQ</sequence>
<dbReference type="AlphaFoldDB" id="Q22ZH6"/>
<dbReference type="GeneID" id="7837101"/>
<reference evidence="3" key="1">
    <citation type="journal article" date="2006" name="PLoS Biol.">
        <title>Macronuclear genome sequence of the ciliate Tetrahymena thermophila, a model eukaryote.</title>
        <authorList>
            <person name="Eisen J.A."/>
            <person name="Coyne R.S."/>
            <person name="Wu M."/>
            <person name="Wu D."/>
            <person name="Thiagarajan M."/>
            <person name="Wortman J.R."/>
            <person name="Badger J.H."/>
            <person name="Ren Q."/>
            <person name="Amedeo P."/>
            <person name="Jones K.M."/>
            <person name="Tallon L.J."/>
            <person name="Delcher A.L."/>
            <person name="Salzberg S.L."/>
            <person name="Silva J.C."/>
            <person name="Haas B.J."/>
            <person name="Majoros W.H."/>
            <person name="Farzad M."/>
            <person name="Carlton J.M."/>
            <person name="Smith R.K. Jr."/>
            <person name="Garg J."/>
            <person name="Pearlman R.E."/>
            <person name="Karrer K.M."/>
            <person name="Sun L."/>
            <person name="Manning G."/>
            <person name="Elde N.C."/>
            <person name="Turkewitz A.P."/>
            <person name="Asai D.J."/>
            <person name="Wilkes D.E."/>
            <person name="Wang Y."/>
            <person name="Cai H."/>
            <person name="Collins K."/>
            <person name="Stewart B.A."/>
            <person name="Lee S.R."/>
            <person name="Wilamowska K."/>
            <person name="Weinberg Z."/>
            <person name="Ruzzo W.L."/>
            <person name="Wloga D."/>
            <person name="Gaertig J."/>
            <person name="Frankel J."/>
            <person name="Tsao C.-C."/>
            <person name="Gorovsky M.A."/>
            <person name="Keeling P.J."/>
            <person name="Waller R.F."/>
            <person name="Patron N.J."/>
            <person name="Cherry J.M."/>
            <person name="Stover N.A."/>
            <person name="Krieger C.J."/>
            <person name="del Toro C."/>
            <person name="Ryder H.F."/>
            <person name="Williamson S.C."/>
            <person name="Barbeau R.A."/>
            <person name="Hamilton E.P."/>
            <person name="Orias E."/>
        </authorList>
    </citation>
    <scope>NUCLEOTIDE SEQUENCE [LARGE SCALE GENOMIC DNA]</scope>
    <source>
        <strain evidence="3">SB210</strain>
    </source>
</reference>
<evidence type="ECO:0000313" key="2">
    <source>
        <dbReference type="EMBL" id="EAR90671.2"/>
    </source>
</evidence>
<evidence type="ECO:0000256" key="1">
    <source>
        <dbReference type="SAM" id="MobiDB-lite"/>
    </source>
</evidence>
<feature type="region of interest" description="Disordered" evidence="1">
    <location>
        <begin position="571"/>
        <end position="598"/>
    </location>
</feature>
<dbReference type="EMBL" id="GG662795">
    <property type="protein sequence ID" value="EAR90671.2"/>
    <property type="molecule type" value="Genomic_DNA"/>
</dbReference>
<proteinExistence type="predicted"/>
<keyword evidence="3" id="KW-1185">Reference proteome</keyword>
<organism evidence="2 3">
    <name type="scientific">Tetrahymena thermophila (strain SB210)</name>
    <dbReference type="NCBI Taxonomy" id="312017"/>
    <lineage>
        <taxon>Eukaryota</taxon>
        <taxon>Sar</taxon>
        <taxon>Alveolata</taxon>
        <taxon>Ciliophora</taxon>
        <taxon>Intramacronucleata</taxon>
        <taxon>Oligohymenophorea</taxon>
        <taxon>Hymenostomatida</taxon>
        <taxon>Tetrahymenina</taxon>
        <taxon>Tetrahymenidae</taxon>
        <taxon>Tetrahymena</taxon>
    </lineage>
</organism>
<accession>Q22ZH6</accession>
<evidence type="ECO:0000313" key="3">
    <source>
        <dbReference type="Proteomes" id="UP000009168"/>
    </source>
</evidence>
<dbReference type="InParanoid" id="Q22ZH6"/>
<dbReference type="KEGG" id="tet:TTHERM_01094840"/>